<dbReference type="EMBL" id="FOME01000007">
    <property type="protein sequence ID" value="SFD92955.1"/>
    <property type="molecule type" value="Genomic_DNA"/>
</dbReference>
<reference evidence="3 4" key="2">
    <citation type="submission" date="2016-10" db="EMBL/GenBank/DDBJ databases">
        <authorList>
            <person name="Varghese N."/>
            <person name="Submissions S."/>
        </authorList>
    </citation>
    <scope>NUCLEOTIDE SEQUENCE [LARGE SCALE GENOMIC DNA]</scope>
    <source>
        <strain evidence="4">ATCC 20501</strain>
        <strain evidence="2 3">CGMCC 4.3529</strain>
    </source>
</reference>
<dbReference type="EMBL" id="FNVB01000008">
    <property type="protein sequence ID" value="SEG90651.1"/>
    <property type="molecule type" value="Genomic_DNA"/>
</dbReference>
<evidence type="ECO:0000313" key="2">
    <source>
        <dbReference type="EMBL" id="SFD92955.1"/>
    </source>
</evidence>
<organism evidence="1 4">
    <name type="scientific">Saccharopolyspora kobensis</name>
    <dbReference type="NCBI Taxonomy" id="146035"/>
    <lineage>
        <taxon>Bacteria</taxon>
        <taxon>Bacillati</taxon>
        <taxon>Actinomycetota</taxon>
        <taxon>Actinomycetes</taxon>
        <taxon>Pseudonocardiales</taxon>
        <taxon>Pseudonocardiaceae</taxon>
        <taxon>Saccharopolyspora</taxon>
    </lineage>
</organism>
<proteinExistence type="predicted"/>
<dbReference type="Proteomes" id="UP000236729">
    <property type="component" value="Unassembled WGS sequence"/>
</dbReference>
<name>A0A1H6DZL9_9PSEU</name>
<accession>A0A1H6DZL9</accession>
<accession>A0A1I1WCM5</accession>
<evidence type="ECO:0000313" key="3">
    <source>
        <dbReference type="Proteomes" id="UP000199690"/>
    </source>
</evidence>
<reference evidence="1" key="1">
    <citation type="submission" date="2016-10" db="EMBL/GenBank/DDBJ databases">
        <authorList>
            <person name="de Groot N.N."/>
        </authorList>
    </citation>
    <scope>NUCLEOTIDE SEQUENCE [LARGE SCALE GENOMIC DNA]</scope>
    <source>
        <strain evidence="1">ATCC 20501</strain>
    </source>
</reference>
<evidence type="ECO:0000313" key="4">
    <source>
        <dbReference type="Proteomes" id="UP000236729"/>
    </source>
</evidence>
<keyword evidence="3" id="KW-1185">Reference proteome</keyword>
<dbReference type="Proteomes" id="UP000199690">
    <property type="component" value="Unassembled WGS sequence"/>
</dbReference>
<evidence type="ECO:0000313" key="1">
    <source>
        <dbReference type="EMBL" id="SEG90651.1"/>
    </source>
</evidence>
<dbReference type="AlphaFoldDB" id="A0A1H6DZL9"/>
<gene>
    <name evidence="1" type="ORF">SAMN02982929_05284</name>
    <name evidence="2" type="ORF">SAMN05216506_107260</name>
</gene>
<protein>
    <submittedName>
        <fullName evidence="1">Uncharacterized protein</fullName>
    </submittedName>
</protein>
<sequence>MTQMVMLARNRNAENLAQSEVHAYPLDFHSPPPTVLIAPCGHRLAATDAEQVNSFFGMPCVACLLVAFGRADRAADAAEPAPDLPDELAAKLLPVRSPQREPPATESGRAYSYGVAMIGDEASHLVEPDAIRSTLDGCSVAQTLCCHLAWGPLSDPVGGFPVCGECFEIALGISEKKLRTLLIRKGII</sequence>
<dbReference type="RefSeq" id="WP_093354347.1">
    <property type="nucleotide sequence ID" value="NZ_FNVB01000008.1"/>
</dbReference>